<evidence type="ECO:0000313" key="6">
    <source>
        <dbReference type="Proteomes" id="UP000321532"/>
    </source>
</evidence>
<evidence type="ECO:0000259" key="4">
    <source>
        <dbReference type="PROSITE" id="PS50072"/>
    </source>
</evidence>
<dbReference type="EMBL" id="BJYS01000004">
    <property type="protein sequence ID" value="GEO03163.1"/>
    <property type="molecule type" value="Genomic_DNA"/>
</dbReference>
<keyword evidence="2" id="KW-0697">Rotamase</keyword>
<dbReference type="Proteomes" id="UP000321532">
    <property type="component" value="Unassembled WGS sequence"/>
</dbReference>
<dbReference type="InterPro" id="IPR044666">
    <property type="entry name" value="Cyclophilin_A-like"/>
</dbReference>
<protein>
    <recommendedName>
        <fullName evidence="1">peptidylprolyl isomerase</fullName>
        <ecNumber evidence="1">5.2.1.8</ecNumber>
    </recommendedName>
</protein>
<dbReference type="EC" id="5.2.1.8" evidence="1"/>
<dbReference type="AlphaFoldDB" id="A0A512AU10"/>
<gene>
    <name evidence="5" type="ORF">AAE02nite_08270</name>
</gene>
<feature type="domain" description="PPIase cyclophilin-type" evidence="4">
    <location>
        <begin position="57"/>
        <end position="236"/>
    </location>
</feature>
<reference evidence="5 6" key="1">
    <citation type="submission" date="2019-07" db="EMBL/GenBank/DDBJ databases">
        <title>Whole genome shotgun sequence of Adhaeribacter aerolatus NBRC 106133.</title>
        <authorList>
            <person name="Hosoyama A."/>
            <person name="Uohara A."/>
            <person name="Ohji S."/>
            <person name="Ichikawa N."/>
        </authorList>
    </citation>
    <scope>NUCLEOTIDE SEQUENCE [LARGE SCALE GENOMIC DNA]</scope>
    <source>
        <strain evidence="5 6">NBRC 106133</strain>
    </source>
</reference>
<proteinExistence type="predicted"/>
<dbReference type="Pfam" id="PF00160">
    <property type="entry name" value="Pro_isomerase"/>
    <property type="match status" value="1"/>
</dbReference>
<dbReference type="GO" id="GO:0003755">
    <property type="term" value="F:peptidyl-prolyl cis-trans isomerase activity"/>
    <property type="evidence" value="ECO:0007669"/>
    <property type="project" value="UniProtKB-KW"/>
</dbReference>
<evidence type="ECO:0000256" key="1">
    <source>
        <dbReference type="ARBA" id="ARBA00013194"/>
    </source>
</evidence>
<keyword evidence="6" id="KW-1185">Reference proteome</keyword>
<accession>A0A512AU10</accession>
<evidence type="ECO:0000256" key="2">
    <source>
        <dbReference type="ARBA" id="ARBA00023110"/>
    </source>
</evidence>
<dbReference type="CDD" id="cd00317">
    <property type="entry name" value="cyclophilin"/>
    <property type="match status" value="1"/>
</dbReference>
<dbReference type="PROSITE" id="PS50072">
    <property type="entry name" value="CSA_PPIASE_2"/>
    <property type="match status" value="1"/>
</dbReference>
<dbReference type="InterPro" id="IPR029000">
    <property type="entry name" value="Cyclophilin-like_dom_sf"/>
</dbReference>
<evidence type="ECO:0000256" key="3">
    <source>
        <dbReference type="ARBA" id="ARBA00023235"/>
    </source>
</evidence>
<keyword evidence="3 5" id="KW-0413">Isomerase</keyword>
<dbReference type="InterPro" id="IPR002130">
    <property type="entry name" value="Cyclophilin-type_PPIase_dom"/>
</dbReference>
<comment type="caution">
    <text evidence="5">The sequence shown here is derived from an EMBL/GenBank/DDBJ whole genome shotgun (WGS) entry which is preliminary data.</text>
</comment>
<organism evidence="5 6">
    <name type="scientific">Adhaeribacter aerolatus</name>
    <dbReference type="NCBI Taxonomy" id="670289"/>
    <lineage>
        <taxon>Bacteria</taxon>
        <taxon>Pseudomonadati</taxon>
        <taxon>Bacteroidota</taxon>
        <taxon>Cytophagia</taxon>
        <taxon>Cytophagales</taxon>
        <taxon>Hymenobacteraceae</taxon>
        <taxon>Adhaeribacter</taxon>
    </lineage>
</organism>
<dbReference type="PROSITE" id="PS51257">
    <property type="entry name" value="PROKAR_LIPOPROTEIN"/>
    <property type="match status" value="1"/>
</dbReference>
<dbReference type="PANTHER" id="PTHR45625">
    <property type="entry name" value="PEPTIDYL-PROLYL CIS-TRANS ISOMERASE-RELATED"/>
    <property type="match status" value="1"/>
</dbReference>
<dbReference type="Gene3D" id="2.40.100.10">
    <property type="entry name" value="Cyclophilin-like"/>
    <property type="match status" value="1"/>
</dbReference>
<sequence>MLMLREKSSFIPLFFLLIFFSLTGCNQTDKAVPLPPLTNENVRDVLLKYGKENPETVVLLSTSMGEIKLKLYKETPLHRANFIRLAKAGYYNGTVFHRVIKGHMVQGGDSREPKRDIGKYGVPSEVKPEFVHVRGALAMARYDDEFNPTKASSPDNFYMVQGSKVSEAELQQVSQKNGINYTPEQKKAYLAKGGVPTLDMKYTVFGEVLEGMDVVDKIARVPVDTHDWPSQEIYITMKVLE</sequence>
<evidence type="ECO:0000313" key="5">
    <source>
        <dbReference type="EMBL" id="GEO03163.1"/>
    </source>
</evidence>
<dbReference type="PANTHER" id="PTHR45625:SF4">
    <property type="entry name" value="PEPTIDYLPROLYL ISOMERASE DOMAIN AND WD REPEAT-CONTAINING PROTEIN 1"/>
    <property type="match status" value="1"/>
</dbReference>
<name>A0A512AU10_9BACT</name>
<dbReference type="SUPFAM" id="SSF50891">
    <property type="entry name" value="Cyclophilin-like"/>
    <property type="match status" value="1"/>
</dbReference>